<evidence type="ECO:0000259" key="1">
    <source>
        <dbReference type="Pfam" id="PF05876"/>
    </source>
</evidence>
<dbReference type="Proteomes" id="UP000265916">
    <property type="component" value="Unassembled WGS sequence"/>
</dbReference>
<sequence>MEKMTKKIDDELDNVFEWDNSIDNQIKEEKRSDKQLDSLAKKAQADFIGKPGNRIDLDDYLPLPTLYDLFNSSIEVLKPPPREPVSTTLQRILRVQQQNAASIPFRLDTEAAYMREAVDLLNSRDYDEIVFMGCARTGKTQALVVGFAAYAMYTARDIMVLLMDNQKANEWAKKEFRPAVRLSETLSDMLTGREEDTNILTYRFKRGNWLLIRNPTVSNLASTTVQYVAITDYDRWDTDVGGEGSGWILAKTRTTTYSFDGMALVESSPGYEVINTNQVLEPHDSFECEGIASLYNLGDRRCFYFHCLNCKEWFWATPDTIYWDKDLPTIDAQAKSSRVMCPHCKHKHTDQERLLHLIPNGKWLKKGQKIDKEGNITGEGLETRTASFWLRAPACGYNPLHKIVESYLKALETYRRTGADKELQAVINTTFGDPYVSESNLDLDFLIKSKAEAKSVLPLGVAPEDTVLCMASVDVQNGIGSHFVVQIFAITRDKRIHLVDRFSITEWRGESVVPSVSPSHWEALEHLVMDYRLKIDKHEEVLLRPHIVLCDSGGEGDTTQNAYKFYQTMVQRGKGKRIFLVKGVSTAFSKVAEYSKSTNKNTYAYKMGIPLFKIDVSIFKGWFFNMLARPATDPFSISFNDGLPQEVFRELASETKNAKGVYVKKNEYANNEALDLFVYALAYINYFKVDNLLDKANPPDWLRLSYEGNANAINATNDQLVSEQQPLSKEETQGAKVVKSVKNLKASFIKSGM</sequence>
<evidence type="ECO:0000313" key="4">
    <source>
        <dbReference type="Proteomes" id="UP000265916"/>
    </source>
</evidence>
<dbReference type="GO" id="GO:0016887">
    <property type="term" value="F:ATP hydrolysis activity"/>
    <property type="evidence" value="ECO:0007669"/>
    <property type="project" value="InterPro"/>
</dbReference>
<dbReference type="EMBL" id="NRJG01000120">
    <property type="protein sequence ID" value="RIY36004.1"/>
    <property type="molecule type" value="Genomic_DNA"/>
</dbReference>
<feature type="domain" description="Phage terminase large subunit GpA ATPase" evidence="1">
    <location>
        <begin position="110"/>
        <end position="363"/>
    </location>
</feature>
<dbReference type="GO" id="GO:0004519">
    <property type="term" value="F:endonuclease activity"/>
    <property type="evidence" value="ECO:0007669"/>
    <property type="project" value="InterPro"/>
</dbReference>
<organism evidence="3 4">
    <name type="scientific">Psittacicella hinzii</name>
    <dbReference type="NCBI Taxonomy" id="2028575"/>
    <lineage>
        <taxon>Bacteria</taxon>
        <taxon>Pseudomonadati</taxon>
        <taxon>Pseudomonadota</taxon>
        <taxon>Gammaproteobacteria</taxon>
        <taxon>Pasteurellales</taxon>
        <taxon>Psittacicellaceae</taxon>
        <taxon>Psittacicella</taxon>
    </lineage>
</organism>
<dbReference type="Pfam" id="PF20454">
    <property type="entry name" value="GpA_nuclease"/>
    <property type="match status" value="1"/>
</dbReference>
<dbReference type="OrthoDB" id="5181253at2"/>
<evidence type="ECO:0000259" key="2">
    <source>
        <dbReference type="Pfam" id="PF20454"/>
    </source>
</evidence>
<name>A0A3A1YIE0_9GAMM</name>
<dbReference type="InterPro" id="IPR046453">
    <property type="entry name" value="GpA_ATPase"/>
</dbReference>
<accession>A0A3A1YIE0</accession>
<dbReference type="PANTHER" id="PTHR34413:SF2">
    <property type="entry name" value="PROPHAGE TAIL FIBER ASSEMBLY PROTEIN HOMOLOG TFAE-RELATED"/>
    <property type="match status" value="1"/>
</dbReference>
<dbReference type="InterPro" id="IPR051220">
    <property type="entry name" value="TFA_Chaperone"/>
</dbReference>
<gene>
    <name evidence="3" type="ORF">CKF58_06355</name>
</gene>
<dbReference type="InterPro" id="IPR046454">
    <property type="entry name" value="GpA_endonuclease"/>
</dbReference>
<dbReference type="Pfam" id="PF05876">
    <property type="entry name" value="GpA_ATPase"/>
    <property type="match status" value="1"/>
</dbReference>
<dbReference type="InterPro" id="IPR027417">
    <property type="entry name" value="P-loop_NTPase"/>
</dbReference>
<evidence type="ECO:0000313" key="3">
    <source>
        <dbReference type="EMBL" id="RIY36004.1"/>
    </source>
</evidence>
<comment type="caution">
    <text evidence="3">The sequence shown here is derived from an EMBL/GenBank/DDBJ whole genome shotgun (WGS) entry which is preliminary data.</text>
</comment>
<reference evidence="3 4" key="1">
    <citation type="submission" date="2017-08" db="EMBL/GenBank/DDBJ databases">
        <title>Reclassification of Bisgaard taxon 37 and 44.</title>
        <authorList>
            <person name="Christensen H."/>
        </authorList>
    </citation>
    <scope>NUCLEOTIDE SEQUENCE [LARGE SCALE GENOMIC DNA]</scope>
    <source>
        <strain evidence="3 4">111</strain>
    </source>
</reference>
<dbReference type="AlphaFoldDB" id="A0A3A1YIE0"/>
<dbReference type="Gene3D" id="3.40.50.300">
    <property type="entry name" value="P-loop containing nucleotide triphosphate hydrolases"/>
    <property type="match status" value="1"/>
</dbReference>
<protein>
    <submittedName>
        <fullName evidence="3">Uncharacterized protein</fullName>
    </submittedName>
</protein>
<keyword evidence="4" id="KW-1185">Reference proteome</keyword>
<dbReference type="PANTHER" id="PTHR34413">
    <property type="entry name" value="PROPHAGE TAIL FIBER ASSEMBLY PROTEIN HOMOLOG TFAE-RELATED-RELATED"/>
    <property type="match status" value="1"/>
</dbReference>
<feature type="domain" description="Terminase large subunit GpA endonuclease" evidence="2">
    <location>
        <begin position="385"/>
        <end position="690"/>
    </location>
</feature>
<proteinExistence type="predicted"/>